<gene>
    <name evidence="1" type="ORF">ACFO3L_07690</name>
</gene>
<comment type="caution">
    <text evidence="1">The sequence shown here is derived from an EMBL/GenBank/DDBJ whole genome shotgun (WGS) entry which is preliminary data.</text>
</comment>
<organism evidence="1 2">
    <name type="scientific">Enterococcus eurekensis</name>
    <dbReference type="NCBI Taxonomy" id="1159753"/>
    <lineage>
        <taxon>Bacteria</taxon>
        <taxon>Bacillati</taxon>
        <taxon>Bacillota</taxon>
        <taxon>Bacilli</taxon>
        <taxon>Lactobacillales</taxon>
        <taxon>Enterococcaceae</taxon>
        <taxon>Enterococcus</taxon>
    </lineage>
</organism>
<evidence type="ECO:0000313" key="1">
    <source>
        <dbReference type="EMBL" id="MFC4710499.1"/>
    </source>
</evidence>
<dbReference type="InterPro" id="IPR027417">
    <property type="entry name" value="P-loop_NTPase"/>
</dbReference>
<dbReference type="EMBL" id="JBHSGT010000046">
    <property type="protein sequence ID" value="MFC4710499.1"/>
    <property type="molecule type" value="Genomic_DNA"/>
</dbReference>
<dbReference type="SUPFAM" id="SSF52540">
    <property type="entry name" value="P-loop containing nucleoside triphosphate hydrolases"/>
    <property type="match status" value="1"/>
</dbReference>
<dbReference type="RefSeq" id="WP_379965571.1">
    <property type="nucleotide sequence ID" value="NZ_JBHSGT010000046.1"/>
</dbReference>
<dbReference type="Proteomes" id="UP001596026">
    <property type="component" value="Unassembled WGS sequence"/>
</dbReference>
<reference evidence="2" key="1">
    <citation type="journal article" date="2019" name="Int. J. Syst. Evol. Microbiol.">
        <title>The Global Catalogue of Microorganisms (GCM) 10K type strain sequencing project: providing services to taxonomists for standard genome sequencing and annotation.</title>
        <authorList>
            <consortium name="The Broad Institute Genomics Platform"/>
            <consortium name="The Broad Institute Genome Sequencing Center for Infectious Disease"/>
            <person name="Wu L."/>
            <person name="Ma J."/>
        </authorList>
    </citation>
    <scope>NUCLEOTIDE SEQUENCE [LARGE SCALE GENOMIC DNA]</scope>
    <source>
        <strain evidence="2">CGMCC 1.19061</strain>
    </source>
</reference>
<protein>
    <submittedName>
        <fullName evidence="1">Uncharacterized protein</fullName>
    </submittedName>
</protein>
<sequence length="46" mass="5498">MEKRPFNIVFQDYALFPNLTAYQNLTYGLRNFKDKATKEEVDELPE</sequence>
<name>A0ABV9M680_9ENTE</name>
<evidence type="ECO:0000313" key="2">
    <source>
        <dbReference type="Proteomes" id="UP001596026"/>
    </source>
</evidence>
<accession>A0ABV9M680</accession>
<dbReference type="Gene3D" id="3.40.50.300">
    <property type="entry name" value="P-loop containing nucleotide triphosphate hydrolases"/>
    <property type="match status" value="1"/>
</dbReference>
<proteinExistence type="predicted"/>
<keyword evidence="2" id="KW-1185">Reference proteome</keyword>